<evidence type="ECO:0000256" key="10">
    <source>
        <dbReference type="PIRSR" id="PIRSR615500-1"/>
    </source>
</evidence>
<evidence type="ECO:0000313" key="15">
    <source>
        <dbReference type="Proteomes" id="UP000219922"/>
    </source>
</evidence>
<keyword evidence="7 11" id="KW-0378">Hydrolase</keyword>
<dbReference type="GO" id="GO:0046872">
    <property type="term" value="F:metal ion binding"/>
    <property type="evidence" value="ECO:0007669"/>
    <property type="project" value="UniProtKB-KW"/>
</dbReference>
<dbReference type="AlphaFoldDB" id="A0A9X6SSD1"/>
<comment type="subcellular location">
    <subcellularLocation>
        <location evidence="2">Secreted</location>
    </subcellularLocation>
</comment>
<dbReference type="PRINTS" id="PR00723">
    <property type="entry name" value="SUBTILISIN"/>
</dbReference>
<dbReference type="SUPFAM" id="SSF52743">
    <property type="entry name" value="Subtilisin-like"/>
    <property type="match status" value="1"/>
</dbReference>
<dbReference type="GO" id="GO:0004252">
    <property type="term" value="F:serine-type endopeptidase activity"/>
    <property type="evidence" value="ECO:0007669"/>
    <property type="project" value="UniProtKB-UniRule"/>
</dbReference>
<organism evidence="14 15">
    <name type="scientific">Bacillus cereus</name>
    <dbReference type="NCBI Taxonomy" id="1396"/>
    <lineage>
        <taxon>Bacteria</taxon>
        <taxon>Bacillati</taxon>
        <taxon>Bacillota</taxon>
        <taxon>Bacilli</taxon>
        <taxon>Bacillales</taxon>
        <taxon>Bacillaceae</taxon>
        <taxon>Bacillus</taxon>
        <taxon>Bacillus cereus group</taxon>
    </lineage>
</organism>
<dbReference type="InterPro" id="IPR034202">
    <property type="entry name" value="Subtilisin_Carlsberg-like"/>
</dbReference>
<dbReference type="Proteomes" id="UP000219922">
    <property type="component" value="Unassembled WGS sequence"/>
</dbReference>
<dbReference type="InterPro" id="IPR022398">
    <property type="entry name" value="Peptidase_S8_His-AS"/>
</dbReference>
<dbReference type="InterPro" id="IPR023828">
    <property type="entry name" value="Peptidase_S8_Ser-AS"/>
</dbReference>
<comment type="similarity">
    <text evidence="3 11 12">Belongs to the peptidase S8 family.</text>
</comment>
<evidence type="ECO:0000256" key="1">
    <source>
        <dbReference type="ARBA" id="ARBA00001913"/>
    </source>
</evidence>
<dbReference type="PROSITE" id="PS00136">
    <property type="entry name" value="SUBTILASE_ASP"/>
    <property type="match status" value="1"/>
</dbReference>
<comment type="cofactor">
    <cofactor evidence="1">
        <name>Ca(2+)</name>
        <dbReference type="ChEBI" id="CHEBI:29108"/>
    </cofactor>
</comment>
<dbReference type="EMBL" id="NVMX01000220">
    <property type="protein sequence ID" value="PDZ94303.1"/>
    <property type="molecule type" value="Genomic_DNA"/>
</dbReference>
<dbReference type="Pfam" id="PF00082">
    <property type="entry name" value="Peptidase_S8"/>
    <property type="match status" value="1"/>
</dbReference>
<dbReference type="PROSITE" id="PS00138">
    <property type="entry name" value="SUBTILASE_SER"/>
    <property type="match status" value="1"/>
</dbReference>
<keyword evidence="9" id="KW-0106">Calcium</keyword>
<name>A0A9X6SSD1_BACCE</name>
<evidence type="ECO:0000256" key="6">
    <source>
        <dbReference type="ARBA" id="ARBA00022723"/>
    </source>
</evidence>
<evidence type="ECO:0000256" key="4">
    <source>
        <dbReference type="ARBA" id="ARBA00022525"/>
    </source>
</evidence>
<feature type="active site" description="Charge relay system" evidence="10 11">
    <location>
        <position position="202"/>
    </location>
</feature>
<dbReference type="InterPro" id="IPR036852">
    <property type="entry name" value="Peptidase_S8/S53_dom_sf"/>
</dbReference>
<feature type="active site" description="Charge relay system" evidence="10 11">
    <location>
        <position position="240"/>
    </location>
</feature>
<dbReference type="InterPro" id="IPR015500">
    <property type="entry name" value="Peptidase_S8_subtilisin-rel"/>
</dbReference>
<evidence type="ECO:0000256" key="8">
    <source>
        <dbReference type="ARBA" id="ARBA00022825"/>
    </source>
</evidence>
<feature type="active site" description="Charge relay system" evidence="10 11">
    <location>
        <position position="396"/>
    </location>
</feature>
<keyword evidence="6" id="KW-0479">Metal-binding</keyword>
<dbReference type="PROSITE" id="PS00137">
    <property type="entry name" value="SUBTILASE_HIS"/>
    <property type="match status" value="1"/>
</dbReference>
<feature type="domain" description="Peptidase S8/S53" evidence="13">
    <location>
        <begin position="193"/>
        <end position="444"/>
    </location>
</feature>
<sequence>MYRFLDMVGSFSPKIIKNTKKKASVRKRRNLNCAYKELYNSENYVKRKVEFTLRGGIFIKKIIATLGFAALVTIGFNNQAYAAEKDVTKKKVIIIFKDNQSKNRTVTLNNNGEVGRDFKNIPAISAELTKTAINNLKRNPDVLSVEYNKEVTLLENPKTKNVSAKSINLAKQTESYGINSVKAKEAWKRGITGKGVKVAILDTGVEFYHKDLKIEGGISFVKEVLDNGTLSKGYDDFNGHGTHVAGIIGAKNNNIGTVGVAPDSKLYAVKVLDGSGDGTIEDIVAGIDWCITNRMDVVNLSIGSPEGSPTYQAIVKKAKEKGVIVVAASGNDNLKDNSGVDYPAKYPEVVGVAAVDKYNKHADFSSVGPEVDVAAPGVSILSTYVGGKYEYMSGTSMAAPYTTGVVALYKSAYPKAKVEDILKVMYTNIVDVDRKGFDNKTGRGLVQAPTTSGEIPIEFNSKITTFGDNYLYASPKDGAKMSAKIGPQVLQAVQKEGNFILVKTWLGNRYIKTNLYVEGIKNVVTKKITLSENASLYSYPFESYKTKVVISPQTVYSLEEINGWYLIKTWVGNMYIRPQNAIVENYKEVVNLPFKESLFSQPDSKYNTGTTIGPQTVTAMDKRGSYYLINTGNGAYWVSPKYPIIGNIEQITEKITLKERKDLYSLPFENRKTGAALSTNQTVEAFEKWGNWVHIKTWLGDKWIQQK</sequence>
<dbReference type="Gene3D" id="3.40.50.200">
    <property type="entry name" value="Peptidase S8/S53 domain"/>
    <property type="match status" value="1"/>
</dbReference>
<dbReference type="SUPFAM" id="SSF54897">
    <property type="entry name" value="Protease propeptides/inhibitors"/>
    <property type="match status" value="1"/>
</dbReference>
<proteinExistence type="inferred from homology"/>
<dbReference type="InterPro" id="IPR050131">
    <property type="entry name" value="Peptidase_S8_subtilisin-like"/>
</dbReference>
<dbReference type="InterPro" id="IPR000209">
    <property type="entry name" value="Peptidase_S8/S53_dom"/>
</dbReference>
<evidence type="ECO:0000256" key="7">
    <source>
        <dbReference type="ARBA" id="ARBA00022801"/>
    </source>
</evidence>
<dbReference type="InterPro" id="IPR037045">
    <property type="entry name" value="S8pro/Inhibitor_I9_sf"/>
</dbReference>
<gene>
    <name evidence="14" type="ORF">CON36_34515</name>
</gene>
<evidence type="ECO:0000256" key="5">
    <source>
        <dbReference type="ARBA" id="ARBA00022670"/>
    </source>
</evidence>
<evidence type="ECO:0000256" key="9">
    <source>
        <dbReference type="ARBA" id="ARBA00022837"/>
    </source>
</evidence>
<keyword evidence="4" id="KW-0964">Secreted</keyword>
<evidence type="ECO:0000256" key="3">
    <source>
        <dbReference type="ARBA" id="ARBA00011073"/>
    </source>
</evidence>
<evidence type="ECO:0000256" key="2">
    <source>
        <dbReference type="ARBA" id="ARBA00004613"/>
    </source>
</evidence>
<reference evidence="14 15" key="1">
    <citation type="submission" date="2017-09" db="EMBL/GenBank/DDBJ databases">
        <title>Large-scale bioinformatics analysis of Bacillus genomes uncovers conserved roles of natural products in bacterial physiology.</title>
        <authorList>
            <consortium name="Agbiome Team Llc"/>
            <person name="Bleich R.M."/>
            <person name="Grubbs K.J."/>
            <person name="Santa Maria K.C."/>
            <person name="Allen S.E."/>
            <person name="Farag S."/>
            <person name="Shank E.A."/>
            <person name="Bowers A."/>
        </authorList>
    </citation>
    <scope>NUCLEOTIDE SEQUENCE [LARGE SCALE GENOMIC DNA]</scope>
    <source>
        <strain evidence="14 15">AFS092789</strain>
    </source>
</reference>
<evidence type="ECO:0000259" key="13">
    <source>
        <dbReference type="Pfam" id="PF00082"/>
    </source>
</evidence>
<keyword evidence="8 11" id="KW-0720">Serine protease</keyword>
<evidence type="ECO:0000256" key="11">
    <source>
        <dbReference type="PROSITE-ProRule" id="PRU01240"/>
    </source>
</evidence>
<dbReference type="PROSITE" id="PS51892">
    <property type="entry name" value="SUBTILASE"/>
    <property type="match status" value="1"/>
</dbReference>
<dbReference type="PANTHER" id="PTHR43806:SF11">
    <property type="entry name" value="CEREVISIN-RELATED"/>
    <property type="match status" value="1"/>
</dbReference>
<keyword evidence="5 11" id="KW-0645">Protease</keyword>
<protein>
    <recommendedName>
        <fullName evidence="13">Peptidase S8/S53 domain-containing protein</fullName>
    </recommendedName>
</protein>
<dbReference type="PANTHER" id="PTHR43806">
    <property type="entry name" value="PEPTIDASE S8"/>
    <property type="match status" value="1"/>
</dbReference>
<evidence type="ECO:0000256" key="12">
    <source>
        <dbReference type="RuleBase" id="RU003355"/>
    </source>
</evidence>
<evidence type="ECO:0000313" key="14">
    <source>
        <dbReference type="EMBL" id="PDZ94303.1"/>
    </source>
</evidence>
<comment type="caution">
    <text evidence="14">The sequence shown here is derived from an EMBL/GenBank/DDBJ whole genome shotgun (WGS) entry which is preliminary data.</text>
</comment>
<dbReference type="InterPro" id="IPR023827">
    <property type="entry name" value="Peptidase_S8_Asp-AS"/>
</dbReference>
<accession>A0A9X6SSD1</accession>
<dbReference type="GO" id="GO:0005576">
    <property type="term" value="C:extracellular region"/>
    <property type="evidence" value="ECO:0007669"/>
    <property type="project" value="UniProtKB-SubCell"/>
</dbReference>
<dbReference type="Gene3D" id="3.30.70.80">
    <property type="entry name" value="Peptidase S8 propeptide/proteinase inhibitor I9"/>
    <property type="match status" value="1"/>
</dbReference>
<dbReference type="CDD" id="cd07477">
    <property type="entry name" value="Peptidases_S8_Subtilisin_subset"/>
    <property type="match status" value="1"/>
</dbReference>
<dbReference type="GO" id="GO:0006508">
    <property type="term" value="P:proteolysis"/>
    <property type="evidence" value="ECO:0007669"/>
    <property type="project" value="UniProtKB-KW"/>
</dbReference>